<dbReference type="EMBL" id="JANRMS010002957">
    <property type="protein sequence ID" value="KAJ3520208.1"/>
    <property type="molecule type" value="Genomic_DNA"/>
</dbReference>
<organism evidence="1 2">
    <name type="scientific">Fusarium decemcellulare</name>
    <dbReference type="NCBI Taxonomy" id="57161"/>
    <lineage>
        <taxon>Eukaryota</taxon>
        <taxon>Fungi</taxon>
        <taxon>Dikarya</taxon>
        <taxon>Ascomycota</taxon>
        <taxon>Pezizomycotina</taxon>
        <taxon>Sordariomycetes</taxon>
        <taxon>Hypocreomycetidae</taxon>
        <taxon>Hypocreales</taxon>
        <taxon>Nectriaceae</taxon>
        <taxon>Fusarium</taxon>
        <taxon>Fusarium decemcellulare species complex</taxon>
    </lineage>
</organism>
<accession>A0ACC1RKB2</accession>
<keyword evidence="2" id="KW-1185">Reference proteome</keyword>
<dbReference type="Proteomes" id="UP001148629">
    <property type="component" value="Unassembled WGS sequence"/>
</dbReference>
<evidence type="ECO:0000313" key="1">
    <source>
        <dbReference type="EMBL" id="KAJ3520208.1"/>
    </source>
</evidence>
<reference evidence="1" key="1">
    <citation type="submission" date="2022-08" db="EMBL/GenBank/DDBJ databases">
        <title>Genome Sequence of Fusarium decemcellulare.</title>
        <authorList>
            <person name="Buettner E."/>
        </authorList>
    </citation>
    <scope>NUCLEOTIDE SEQUENCE</scope>
    <source>
        <strain evidence="1">Babe19</strain>
    </source>
</reference>
<gene>
    <name evidence="1" type="ORF">NM208_g13811</name>
</gene>
<evidence type="ECO:0000313" key="2">
    <source>
        <dbReference type="Proteomes" id="UP001148629"/>
    </source>
</evidence>
<protein>
    <submittedName>
        <fullName evidence="1">Uncharacterized protein</fullName>
    </submittedName>
</protein>
<proteinExistence type="predicted"/>
<comment type="caution">
    <text evidence="1">The sequence shown here is derived from an EMBL/GenBank/DDBJ whole genome shotgun (WGS) entry which is preliminary data.</text>
</comment>
<name>A0ACC1RKB2_9HYPO</name>
<sequence length="120" mass="13176">MIPGNAVLVSLATSMVEASPYHNPSCPKTTLIKPKPRGLECGGRTLETGRQDAKWKLGVRDATSLATCQRSCAGRKGCITIAFEKPNKCFLIREPGKDLKLFEHEFGLEVFDMGCFKCVK</sequence>